<keyword evidence="2" id="KW-1185">Reference proteome</keyword>
<reference evidence="1" key="2">
    <citation type="submission" date="2020-09" db="EMBL/GenBank/DDBJ databases">
        <authorList>
            <person name="Sun Q."/>
            <person name="Zhou Y."/>
        </authorList>
    </citation>
    <scope>NUCLEOTIDE SEQUENCE</scope>
    <source>
        <strain evidence="1">CGMCC 1.15360</strain>
    </source>
</reference>
<reference evidence="1" key="1">
    <citation type="journal article" date="2014" name="Int. J. Syst. Evol. Microbiol.">
        <title>Complete genome sequence of Corynebacterium casei LMG S-19264T (=DSM 44701T), isolated from a smear-ripened cheese.</title>
        <authorList>
            <consortium name="US DOE Joint Genome Institute (JGI-PGF)"/>
            <person name="Walter F."/>
            <person name="Albersmeier A."/>
            <person name="Kalinowski J."/>
            <person name="Ruckert C."/>
        </authorList>
    </citation>
    <scope>NUCLEOTIDE SEQUENCE</scope>
    <source>
        <strain evidence="1">CGMCC 1.15360</strain>
    </source>
</reference>
<proteinExistence type="predicted"/>
<organism evidence="1 2">
    <name type="scientific">Croceicoccus mobilis</name>
    <dbReference type="NCBI Taxonomy" id="1703339"/>
    <lineage>
        <taxon>Bacteria</taxon>
        <taxon>Pseudomonadati</taxon>
        <taxon>Pseudomonadota</taxon>
        <taxon>Alphaproteobacteria</taxon>
        <taxon>Sphingomonadales</taxon>
        <taxon>Erythrobacteraceae</taxon>
        <taxon>Croceicoccus</taxon>
    </lineage>
</organism>
<dbReference type="Proteomes" id="UP000612349">
    <property type="component" value="Unassembled WGS sequence"/>
</dbReference>
<name>A0A916YXY5_9SPHN</name>
<sequence>MPHDGSSFPVSGRAIGHVPKPKGETMIRKHIRRIALTACAAALVAGGQPAIAQSLDDSPIITLYKFAPGKMEEAVRMMAIRDKVFAEAEIPVETYYFHQQGAGWMLVVISPPWKEEYGDKAKAAREKLGVPKDAFEAWPTVIADHEDIIVEGPTTAAAKIAEWDKAKAEE</sequence>
<evidence type="ECO:0000313" key="2">
    <source>
        <dbReference type="Proteomes" id="UP000612349"/>
    </source>
</evidence>
<evidence type="ECO:0000313" key="1">
    <source>
        <dbReference type="EMBL" id="GGD65126.1"/>
    </source>
</evidence>
<dbReference type="EMBL" id="BMIP01000002">
    <property type="protein sequence ID" value="GGD65126.1"/>
    <property type="molecule type" value="Genomic_DNA"/>
</dbReference>
<comment type="caution">
    <text evidence="1">The sequence shown here is derived from an EMBL/GenBank/DDBJ whole genome shotgun (WGS) entry which is preliminary data.</text>
</comment>
<gene>
    <name evidence="1" type="ORF">GCM10010990_13280</name>
</gene>
<accession>A0A916YXY5</accession>
<protein>
    <submittedName>
        <fullName evidence="1">Uncharacterized protein</fullName>
    </submittedName>
</protein>
<dbReference type="AlphaFoldDB" id="A0A916YXY5"/>